<proteinExistence type="predicted"/>
<keyword evidence="1" id="KW-0472">Membrane</keyword>
<accession>B0ST35</accession>
<dbReference type="AlphaFoldDB" id="B0ST35"/>
<keyword evidence="3" id="KW-1185">Reference proteome</keyword>
<dbReference type="Proteomes" id="UP000001847">
    <property type="component" value="Chromosome I"/>
</dbReference>
<protein>
    <submittedName>
        <fullName evidence="2">Uncharacterized protein</fullName>
    </submittedName>
</protein>
<evidence type="ECO:0000313" key="2">
    <source>
        <dbReference type="EMBL" id="ABZ98275.1"/>
    </source>
</evidence>
<gene>
    <name evidence="2" type="ordered locus">LEPBI_I2176</name>
</gene>
<evidence type="ECO:0000256" key="1">
    <source>
        <dbReference type="SAM" id="Phobius"/>
    </source>
</evidence>
<organism evidence="2 3">
    <name type="scientific">Leptospira biflexa serovar Patoc (strain Patoc 1 / ATCC 23582 / Paris)</name>
    <dbReference type="NCBI Taxonomy" id="456481"/>
    <lineage>
        <taxon>Bacteria</taxon>
        <taxon>Pseudomonadati</taxon>
        <taxon>Spirochaetota</taxon>
        <taxon>Spirochaetia</taxon>
        <taxon>Leptospirales</taxon>
        <taxon>Leptospiraceae</taxon>
        <taxon>Leptospira</taxon>
    </lineage>
</organism>
<feature type="transmembrane region" description="Helical" evidence="1">
    <location>
        <begin position="12"/>
        <end position="30"/>
    </location>
</feature>
<dbReference type="RefSeq" id="WP_012389145.1">
    <property type="nucleotide sequence ID" value="NC_010602.1"/>
</dbReference>
<feature type="transmembrane region" description="Helical" evidence="1">
    <location>
        <begin position="36"/>
        <end position="60"/>
    </location>
</feature>
<dbReference type="STRING" id="456481.LEPBI_I2176"/>
<dbReference type="HOGENOM" id="CLU_1244045_0_0_12"/>
<dbReference type="KEGG" id="lbi:LEPBI_I2176"/>
<dbReference type="EMBL" id="CP000786">
    <property type="protein sequence ID" value="ABZ98275.1"/>
    <property type="molecule type" value="Genomic_DNA"/>
</dbReference>
<name>B0ST35_LEPBP</name>
<keyword evidence="1" id="KW-1133">Transmembrane helix</keyword>
<dbReference type="BioCyc" id="LBIF456481:LEPBI_RS10730-MONOMER"/>
<sequence>MKQIISKKDLTYIIIFLVMVNLVIFTRNFYQNQKVFEAIGFLSSVVSIILSVLAIIYTFFQNFHSSTAIEQINSASKNLSEISTKIKDAMSSFEKVSDNLNSDLEIKFSGVKKDFGDITRDLINDIYKKTSEERKEPVHIIKADHKNIILNLINYNKNYTLKNVLIEIDKFSKKELITITDLIIIINSLNIFNEAEKDVNAEINLGYFFFLMDGYIKHIRYL</sequence>
<keyword evidence="1" id="KW-0812">Transmembrane</keyword>
<evidence type="ECO:0000313" key="3">
    <source>
        <dbReference type="Proteomes" id="UP000001847"/>
    </source>
</evidence>
<reference evidence="2 3" key="1">
    <citation type="journal article" date="2008" name="PLoS ONE">
        <title>Genome sequence of the saprophyte Leptospira biflexa provides insights into the evolution of Leptospira and the pathogenesis of leptospirosis.</title>
        <authorList>
            <person name="Picardeau M."/>
            <person name="Bulach D.M."/>
            <person name="Bouchier C."/>
            <person name="Zuerner R.L."/>
            <person name="Zidane N."/>
            <person name="Wilson P.J."/>
            <person name="Creno S."/>
            <person name="Kuczek E.S."/>
            <person name="Bommezzadri S."/>
            <person name="Davis J.C."/>
            <person name="McGrath A."/>
            <person name="Johnson M.J."/>
            <person name="Boursaux-Eude C."/>
            <person name="Seemann T."/>
            <person name="Rouy Z."/>
            <person name="Coppel R.L."/>
            <person name="Rood J.I."/>
            <person name="Lajus A."/>
            <person name="Davies J.K."/>
            <person name="Medigue C."/>
            <person name="Adler B."/>
        </authorList>
    </citation>
    <scope>NUCLEOTIDE SEQUENCE [LARGE SCALE GENOMIC DNA]</scope>
    <source>
        <strain evidence="3">Patoc 1 / ATCC 23582 / Paris</strain>
    </source>
</reference>